<proteinExistence type="predicted"/>
<comment type="caution">
    <text evidence="1">The sequence shown here is derived from an EMBL/GenBank/DDBJ whole genome shotgun (WGS) entry which is preliminary data.</text>
</comment>
<sequence>MKTLNSSGSVMTMGARQWTTSFKPYPQLPRSMVVSPKILICIAQTLLAEVIGSIAQKVMAEAIITPLRYSGAGSYLVE</sequence>
<dbReference type="EMBL" id="JANJYJ010000007">
    <property type="protein sequence ID" value="KAK3199291.1"/>
    <property type="molecule type" value="Genomic_DNA"/>
</dbReference>
<reference evidence="1" key="1">
    <citation type="journal article" date="2023" name="Plant J.">
        <title>Genome sequences and population genomics provide insights into the demographic history, inbreeding, and mutation load of two 'living fossil' tree species of Dipteronia.</title>
        <authorList>
            <person name="Feng Y."/>
            <person name="Comes H.P."/>
            <person name="Chen J."/>
            <person name="Zhu S."/>
            <person name="Lu R."/>
            <person name="Zhang X."/>
            <person name="Li P."/>
            <person name="Qiu J."/>
            <person name="Olsen K.M."/>
            <person name="Qiu Y."/>
        </authorList>
    </citation>
    <scope>NUCLEOTIDE SEQUENCE</scope>
    <source>
        <strain evidence="1">NBL</strain>
    </source>
</reference>
<dbReference type="Proteomes" id="UP001281410">
    <property type="component" value="Unassembled WGS sequence"/>
</dbReference>
<accession>A0AAE0A3C8</accession>
<dbReference type="AlphaFoldDB" id="A0AAE0A3C8"/>
<evidence type="ECO:0000313" key="2">
    <source>
        <dbReference type="Proteomes" id="UP001281410"/>
    </source>
</evidence>
<protein>
    <submittedName>
        <fullName evidence="1">Uncharacterized protein</fullName>
    </submittedName>
</protein>
<keyword evidence="2" id="KW-1185">Reference proteome</keyword>
<organism evidence="1 2">
    <name type="scientific">Dipteronia sinensis</name>
    <dbReference type="NCBI Taxonomy" id="43782"/>
    <lineage>
        <taxon>Eukaryota</taxon>
        <taxon>Viridiplantae</taxon>
        <taxon>Streptophyta</taxon>
        <taxon>Embryophyta</taxon>
        <taxon>Tracheophyta</taxon>
        <taxon>Spermatophyta</taxon>
        <taxon>Magnoliopsida</taxon>
        <taxon>eudicotyledons</taxon>
        <taxon>Gunneridae</taxon>
        <taxon>Pentapetalae</taxon>
        <taxon>rosids</taxon>
        <taxon>malvids</taxon>
        <taxon>Sapindales</taxon>
        <taxon>Sapindaceae</taxon>
        <taxon>Hippocastanoideae</taxon>
        <taxon>Acereae</taxon>
        <taxon>Dipteronia</taxon>
    </lineage>
</organism>
<gene>
    <name evidence="1" type="ORF">Dsin_022706</name>
</gene>
<name>A0AAE0A3C8_9ROSI</name>
<evidence type="ECO:0000313" key="1">
    <source>
        <dbReference type="EMBL" id="KAK3199291.1"/>
    </source>
</evidence>